<keyword evidence="2" id="KW-1185">Reference proteome</keyword>
<dbReference type="AlphaFoldDB" id="A0A7M2XVZ9"/>
<geneLocation type="plasmid" evidence="1 2">
    <name>pRh5Ap-243</name>
</geneLocation>
<dbReference type="RefSeq" id="WP_052227331.1">
    <property type="nucleotide sequence ID" value="NZ_CP022915.1"/>
</dbReference>
<name>A0A7M2XVZ9_9NOCA</name>
<organism evidence="1 2">
    <name type="scientific">Rhodococcus pyridinivorans</name>
    <dbReference type="NCBI Taxonomy" id="103816"/>
    <lineage>
        <taxon>Bacteria</taxon>
        <taxon>Bacillati</taxon>
        <taxon>Actinomycetota</taxon>
        <taxon>Actinomycetes</taxon>
        <taxon>Mycobacteriales</taxon>
        <taxon>Nocardiaceae</taxon>
        <taxon>Rhodococcus</taxon>
    </lineage>
</organism>
<dbReference type="Proteomes" id="UP000593818">
    <property type="component" value="Plasmid pRh5Ap-243"/>
</dbReference>
<dbReference type="EMBL" id="CP063452">
    <property type="protein sequence ID" value="QOW01778.1"/>
    <property type="molecule type" value="Genomic_DNA"/>
</dbReference>
<reference evidence="1 2" key="1">
    <citation type="submission" date="2020-10" db="EMBL/GenBank/DDBJ databases">
        <title>Whole genome sequence of oil-degrading bacteria Rhodococcus pyridinivorans strain 5Ap.</title>
        <authorList>
            <person name="Akhremchuk A.E."/>
            <person name="Valentovich L.N."/>
            <person name="Charniauskaya M.I."/>
            <person name="Bukliarevich H.A."/>
            <person name="Titok M.A."/>
        </authorList>
    </citation>
    <scope>NUCLEOTIDE SEQUENCE [LARGE SCALE GENOMIC DNA]</scope>
    <source>
        <strain evidence="1 2">5Ap</strain>
        <plasmid evidence="1 2">pRh5Ap-243</plasmid>
    </source>
</reference>
<proteinExistence type="predicted"/>
<dbReference type="GeneID" id="86868662"/>
<keyword evidence="1" id="KW-0614">Plasmid</keyword>
<evidence type="ECO:0008006" key="3">
    <source>
        <dbReference type="Google" id="ProtNLM"/>
    </source>
</evidence>
<protein>
    <recommendedName>
        <fullName evidence="3">Maltogenic amylase-like enzyme</fullName>
    </recommendedName>
</protein>
<evidence type="ECO:0000313" key="2">
    <source>
        <dbReference type="Proteomes" id="UP000593818"/>
    </source>
</evidence>
<evidence type="ECO:0000313" key="1">
    <source>
        <dbReference type="EMBL" id="QOW01778.1"/>
    </source>
</evidence>
<accession>A0A7M2XVZ9</accession>
<gene>
    <name evidence="1" type="ORF">INP59_25865</name>
</gene>
<sequence>MGEGEPSVHRGVGTVAAGVYRRDFDHGVVLVNLGTEAQPVALGQTYRHLRGTQDPSVNTGELVDAVTIPAQDGLVLVLPER</sequence>